<dbReference type="Pfam" id="PF13614">
    <property type="entry name" value="AAA_31"/>
    <property type="match status" value="1"/>
</dbReference>
<dbReference type="EMBL" id="VBWP01000015">
    <property type="protein sequence ID" value="TLG71148.1"/>
    <property type="molecule type" value="Genomic_DNA"/>
</dbReference>
<name>A0A5R8Q958_9FIRM</name>
<dbReference type="PANTHER" id="PTHR13696">
    <property type="entry name" value="P-LOOP CONTAINING NUCLEOSIDE TRIPHOSPHATE HYDROLASE"/>
    <property type="match status" value="1"/>
</dbReference>
<keyword evidence="4" id="KW-1185">Reference proteome</keyword>
<dbReference type="Proteomes" id="UP000306912">
    <property type="component" value="Unassembled WGS sequence"/>
</dbReference>
<protein>
    <submittedName>
        <fullName evidence="3">ParA family protein</fullName>
    </submittedName>
</protein>
<evidence type="ECO:0000313" key="4">
    <source>
        <dbReference type="Proteomes" id="UP000306912"/>
    </source>
</evidence>
<evidence type="ECO:0000256" key="1">
    <source>
        <dbReference type="SAM" id="Phobius"/>
    </source>
</evidence>
<organism evidence="3 4">
    <name type="scientific">Culicoidibacter larvae</name>
    <dbReference type="NCBI Taxonomy" id="2579976"/>
    <lineage>
        <taxon>Bacteria</taxon>
        <taxon>Bacillati</taxon>
        <taxon>Bacillota</taxon>
        <taxon>Culicoidibacteria</taxon>
        <taxon>Culicoidibacterales</taxon>
        <taxon>Culicoidibacteraceae</taxon>
        <taxon>Culicoidibacter</taxon>
    </lineage>
</organism>
<dbReference type="InterPro" id="IPR027417">
    <property type="entry name" value="P-loop_NTPase"/>
</dbReference>
<sequence length="299" mass="33258">MLSKNKTLNIIPRYNIYIDFILCFIYNLVTEVFNLNKLKKVVSFANLKGGTGKTAVMYNLAGLMAERGSKILLIDLDAQGNTTANAGVDKSRLEATSANMFKNQTILGLLIIKEVRPNIDLVPSTVKITATEMQIAGETARERILSNYFDDNIDTLEEYDYVFIDTNPSMSVVNQNAYLASDCVFIVSNASSSGYEGAELFIDLWSDICKRMRIPSNINAFIVNGVEANTNVAKDFFAGINNEHSVVKDIVVKSYIPKNVAINEANEGQCLPINIYDKKAKSFEAYNNLLDELISREVL</sequence>
<dbReference type="Gene3D" id="3.40.50.300">
    <property type="entry name" value="P-loop containing nucleotide triphosphate hydrolases"/>
    <property type="match status" value="1"/>
</dbReference>
<dbReference type="OrthoDB" id="9791162at2"/>
<dbReference type="InParanoid" id="A0A5R8Q958"/>
<dbReference type="InterPro" id="IPR050678">
    <property type="entry name" value="DNA_Partitioning_ATPase"/>
</dbReference>
<reference evidence="3 4" key="1">
    <citation type="submission" date="2019-05" db="EMBL/GenBank/DDBJ databases">
        <title>Culicoidintestinum kansasii gen. nov., sp. nov. from the gastrointestinal tract of the biting midge, Culicoides sonorensis.</title>
        <authorList>
            <person name="Neupane S."/>
            <person name="Ghosh A."/>
            <person name="Gunther S."/>
            <person name="Martin K."/>
            <person name="Zurek L."/>
        </authorList>
    </citation>
    <scope>NUCLEOTIDE SEQUENCE [LARGE SCALE GENOMIC DNA]</scope>
    <source>
        <strain evidence="3 4">CS-1</strain>
    </source>
</reference>
<dbReference type="CDD" id="cd02042">
    <property type="entry name" value="ParAB_family"/>
    <property type="match status" value="1"/>
</dbReference>
<keyword evidence="1" id="KW-1133">Transmembrane helix</keyword>
<accession>A0A5R8Q958</accession>
<dbReference type="AlphaFoldDB" id="A0A5R8Q958"/>
<dbReference type="SUPFAM" id="SSF52540">
    <property type="entry name" value="P-loop containing nucleoside triphosphate hydrolases"/>
    <property type="match status" value="1"/>
</dbReference>
<evidence type="ECO:0000313" key="3">
    <source>
        <dbReference type="EMBL" id="TLG71148.1"/>
    </source>
</evidence>
<gene>
    <name evidence="3" type="ORF">FEZ08_11375</name>
</gene>
<feature type="transmembrane region" description="Helical" evidence="1">
    <location>
        <begin position="12"/>
        <end position="29"/>
    </location>
</feature>
<comment type="caution">
    <text evidence="3">The sequence shown here is derived from an EMBL/GenBank/DDBJ whole genome shotgun (WGS) entry which is preliminary data.</text>
</comment>
<dbReference type="PANTHER" id="PTHR13696:SF99">
    <property type="entry name" value="COBYRINIC ACID AC-DIAMIDE SYNTHASE"/>
    <property type="match status" value="1"/>
</dbReference>
<feature type="domain" description="AAA" evidence="2">
    <location>
        <begin position="40"/>
        <end position="211"/>
    </location>
</feature>
<keyword evidence="1" id="KW-0812">Transmembrane</keyword>
<keyword evidence="1" id="KW-0472">Membrane</keyword>
<proteinExistence type="predicted"/>
<evidence type="ECO:0000259" key="2">
    <source>
        <dbReference type="Pfam" id="PF13614"/>
    </source>
</evidence>
<dbReference type="InterPro" id="IPR025669">
    <property type="entry name" value="AAA_dom"/>
</dbReference>